<dbReference type="EMBL" id="CAEZXM010000213">
    <property type="protein sequence ID" value="CAB4698714.1"/>
    <property type="molecule type" value="Genomic_DNA"/>
</dbReference>
<dbReference type="AlphaFoldDB" id="A0A6J6PS43"/>
<reference evidence="1" key="1">
    <citation type="submission" date="2020-05" db="EMBL/GenBank/DDBJ databases">
        <authorList>
            <person name="Chiriac C."/>
            <person name="Salcher M."/>
            <person name="Ghai R."/>
            <person name="Kavagutti S V."/>
        </authorList>
    </citation>
    <scope>NUCLEOTIDE SEQUENCE</scope>
</reference>
<accession>A0A6J6PS43</accession>
<name>A0A6J6PS43_9ZZZZ</name>
<gene>
    <name evidence="1" type="ORF">UFOPK2366_01152</name>
</gene>
<proteinExistence type="predicted"/>
<evidence type="ECO:0000313" key="1">
    <source>
        <dbReference type="EMBL" id="CAB4698714.1"/>
    </source>
</evidence>
<sequence length="187" mass="19788">MRITAQAAAFASDLATEVVEIVFAEAAFEKRSGVHARSRVTLKVHVVAGHAVVFAAEEMVETNFVKAGAAGKRREVPADALGEGVGAYDHHRCVPADVGAYSLLEITVAWEPRLALARDGIHIRRAHGGREAHLAGLRVLEQLAQQVAGSGFAVHIDDGIEAVEPFLRFAGIGIGELVDESVKSHGA</sequence>
<organism evidence="1">
    <name type="scientific">freshwater metagenome</name>
    <dbReference type="NCBI Taxonomy" id="449393"/>
    <lineage>
        <taxon>unclassified sequences</taxon>
        <taxon>metagenomes</taxon>
        <taxon>ecological metagenomes</taxon>
    </lineage>
</organism>
<protein>
    <submittedName>
        <fullName evidence="1">Unannotated protein</fullName>
    </submittedName>
</protein>